<evidence type="ECO:0000256" key="1">
    <source>
        <dbReference type="ARBA" id="ARBA00007812"/>
    </source>
</evidence>
<dbReference type="InterPro" id="IPR029061">
    <property type="entry name" value="THDP-binding"/>
</dbReference>
<dbReference type="EMBL" id="BMIV01000005">
    <property type="protein sequence ID" value="GGF65964.1"/>
    <property type="molecule type" value="Genomic_DNA"/>
</dbReference>
<feature type="domain" description="Thiamine pyrophosphate enzyme central" evidence="4">
    <location>
        <begin position="196"/>
        <end position="330"/>
    </location>
</feature>
<feature type="domain" description="Thiamine pyrophosphate enzyme N-terminal TPP-binding" evidence="6">
    <location>
        <begin position="9"/>
        <end position="123"/>
    </location>
</feature>
<evidence type="ECO:0000313" key="7">
    <source>
        <dbReference type="EMBL" id="GGF65964.1"/>
    </source>
</evidence>
<organism evidence="7 8">
    <name type="scientific">Paracoccus acridae</name>
    <dbReference type="NCBI Taxonomy" id="1795310"/>
    <lineage>
        <taxon>Bacteria</taxon>
        <taxon>Pseudomonadati</taxon>
        <taxon>Pseudomonadota</taxon>
        <taxon>Alphaproteobacteria</taxon>
        <taxon>Rhodobacterales</taxon>
        <taxon>Paracoccaceae</taxon>
        <taxon>Paracoccus</taxon>
    </lineage>
</organism>
<dbReference type="InterPro" id="IPR045229">
    <property type="entry name" value="TPP_enz"/>
</dbReference>
<dbReference type="Pfam" id="PF00205">
    <property type="entry name" value="TPP_enzyme_M"/>
    <property type="match status" value="1"/>
</dbReference>
<dbReference type="InterPro" id="IPR029035">
    <property type="entry name" value="DHS-like_NAD/FAD-binding_dom"/>
</dbReference>
<dbReference type="Gene3D" id="3.40.50.970">
    <property type="match status" value="2"/>
</dbReference>
<dbReference type="PANTHER" id="PTHR18968">
    <property type="entry name" value="THIAMINE PYROPHOSPHATE ENZYMES"/>
    <property type="match status" value="1"/>
</dbReference>
<dbReference type="Proteomes" id="UP000640509">
    <property type="component" value="Unassembled WGS sequence"/>
</dbReference>
<evidence type="ECO:0000259" key="5">
    <source>
        <dbReference type="Pfam" id="PF02775"/>
    </source>
</evidence>
<dbReference type="InterPro" id="IPR012000">
    <property type="entry name" value="Thiamin_PyroP_enz_cen_dom"/>
</dbReference>
<dbReference type="SUPFAM" id="SSF52518">
    <property type="entry name" value="Thiamin diphosphate-binding fold (THDP-binding)"/>
    <property type="match status" value="2"/>
</dbReference>
<reference evidence="8" key="1">
    <citation type="journal article" date="2019" name="Int. J. Syst. Evol. Microbiol.">
        <title>The Global Catalogue of Microorganisms (GCM) 10K type strain sequencing project: providing services to taxonomists for standard genome sequencing and annotation.</title>
        <authorList>
            <consortium name="The Broad Institute Genomics Platform"/>
            <consortium name="The Broad Institute Genome Sequencing Center for Infectious Disease"/>
            <person name="Wu L."/>
            <person name="Ma J."/>
        </authorList>
    </citation>
    <scope>NUCLEOTIDE SEQUENCE [LARGE SCALE GENOMIC DNA]</scope>
    <source>
        <strain evidence="8">CGMCC 1.15419</strain>
    </source>
</reference>
<dbReference type="PANTHER" id="PTHR18968:SF120">
    <property type="entry name" value="ACETOLACTATE SYNTHASE LARGE SUBUNIT"/>
    <property type="match status" value="1"/>
</dbReference>
<dbReference type="CDD" id="cd00568">
    <property type="entry name" value="TPP_enzymes"/>
    <property type="match status" value="1"/>
</dbReference>
<accession>A0ABQ1VIP4</accession>
<comment type="caution">
    <text evidence="7">The sequence shown here is derived from an EMBL/GenBank/DDBJ whole genome shotgun (WGS) entry which is preliminary data.</text>
</comment>
<evidence type="ECO:0000313" key="8">
    <source>
        <dbReference type="Proteomes" id="UP000640509"/>
    </source>
</evidence>
<dbReference type="Pfam" id="PF02776">
    <property type="entry name" value="TPP_enzyme_N"/>
    <property type="match status" value="1"/>
</dbReference>
<dbReference type="CDD" id="cd07035">
    <property type="entry name" value="TPP_PYR_POX_like"/>
    <property type="match status" value="1"/>
</dbReference>
<dbReference type="InterPro" id="IPR011766">
    <property type="entry name" value="TPP_enzyme_TPP-bd"/>
</dbReference>
<evidence type="ECO:0000259" key="6">
    <source>
        <dbReference type="Pfam" id="PF02776"/>
    </source>
</evidence>
<gene>
    <name evidence="7" type="ORF">GCM10011402_17640</name>
</gene>
<evidence type="ECO:0000256" key="3">
    <source>
        <dbReference type="RuleBase" id="RU362132"/>
    </source>
</evidence>
<keyword evidence="8" id="KW-1185">Reference proteome</keyword>
<evidence type="ECO:0000256" key="2">
    <source>
        <dbReference type="ARBA" id="ARBA00023052"/>
    </source>
</evidence>
<dbReference type="RefSeq" id="WP_188714741.1">
    <property type="nucleotide sequence ID" value="NZ_BMIV01000005.1"/>
</dbReference>
<dbReference type="NCBIfam" id="NF006052">
    <property type="entry name" value="PRK08199.1"/>
    <property type="match status" value="1"/>
</dbReference>
<dbReference type="Gene3D" id="3.40.50.1220">
    <property type="entry name" value="TPP-binding domain"/>
    <property type="match status" value="1"/>
</dbReference>
<comment type="similarity">
    <text evidence="1 3">Belongs to the TPP enzyme family.</text>
</comment>
<keyword evidence="2 3" id="KW-0786">Thiamine pyrophosphate</keyword>
<dbReference type="Pfam" id="PF02775">
    <property type="entry name" value="TPP_enzyme_C"/>
    <property type="match status" value="1"/>
</dbReference>
<name>A0ABQ1VIP4_9RHOB</name>
<evidence type="ECO:0000259" key="4">
    <source>
        <dbReference type="Pfam" id="PF00205"/>
    </source>
</evidence>
<dbReference type="InterPro" id="IPR012001">
    <property type="entry name" value="Thiamin_PyroP_enz_TPP-bd_dom"/>
</dbReference>
<feature type="domain" description="Thiamine pyrophosphate enzyme TPP-binding" evidence="5">
    <location>
        <begin position="390"/>
        <end position="536"/>
    </location>
</feature>
<dbReference type="SUPFAM" id="SSF52467">
    <property type="entry name" value="DHS-like NAD/FAD-binding domain"/>
    <property type="match status" value="1"/>
</dbReference>
<sequence>MTTSTSFRTGAAHLVDGLVAQGVDRVWCVPGESYLAVLDALADVSDRVQTVTCRHEGAAAMMAEADGKMTGRPGICMVTRGPGATNASAGLHVAFQDSTPMILFIGQIARDAAEREAFQEIDYRRMFGQVAKWVAQIDDPARVPEFLSRAFSVAMAGRPGPVVLALPEDMLVEEAAAALPRRVEPVGTGPAAGAMQDFARRLAAAERPVLILGGSRWDRGAKTAVERFAGRTHLPVAAVFRRQDRFDNEHPCYVGELGLGANPALRAMIGDADLVILLGTRMGDIASDDYETLEIPCPRQSLIHIHADPQELGRLYQPDLAINATPGDFAALLDDVAVPAVPAWAERTRAARASYEDWQKPRPCPGHVNMSEIILWLRDHLPQDAILTNGAGNFAAWLHRFHRHRELGTQLAPTSGSMGYGVPAAVAASMRHPGRRVVCIAGDGDFMMTIQEMATAAQYGATPIFVVVDNGMLGTIRMHQETRYPARVSATDLVNPDFCLIGTACGAHVEFVDRTTDFAAAFQRAEASGRMALIHVKVDPEALTANRSLSQIRKAAELAGQ</sequence>
<proteinExistence type="inferred from homology"/>
<protein>
    <submittedName>
        <fullName evidence="7">Thiamine pyrophosphate protein</fullName>
    </submittedName>
</protein>